<organism evidence="1 2">
    <name type="scientific">Hymenobacter nivis</name>
    <dbReference type="NCBI Taxonomy" id="1850093"/>
    <lineage>
        <taxon>Bacteria</taxon>
        <taxon>Pseudomonadati</taxon>
        <taxon>Bacteroidota</taxon>
        <taxon>Cytophagia</taxon>
        <taxon>Cytophagales</taxon>
        <taxon>Hymenobacteraceae</taxon>
        <taxon>Hymenobacter</taxon>
    </lineage>
</organism>
<dbReference type="AlphaFoldDB" id="A0A2Z3GQZ9"/>
<gene>
    <name evidence="1" type="ORF">DDQ68_15960</name>
</gene>
<dbReference type="Proteomes" id="UP000245999">
    <property type="component" value="Chromosome"/>
</dbReference>
<accession>A0A2Z3GQZ9</accession>
<name>A0A2Z3GQZ9_9BACT</name>
<dbReference type="EMBL" id="CP029145">
    <property type="protein sequence ID" value="AWM34147.1"/>
    <property type="molecule type" value="Genomic_DNA"/>
</dbReference>
<sequence length="65" mass="6982">MGGGSVRGHLQQHGGHEYSLTHLTYHIPIEKQAAETLEPMLVAAQNQSDMSCSLDNPEDCEACGS</sequence>
<dbReference type="KEGG" id="hnv:DDQ68_15960"/>
<evidence type="ECO:0000313" key="1">
    <source>
        <dbReference type="EMBL" id="AWM34147.1"/>
    </source>
</evidence>
<keyword evidence="2" id="KW-1185">Reference proteome</keyword>
<proteinExistence type="predicted"/>
<protein>
    <submittedName>
        <fullName evidence="1">Uncharacterized protein</fullName>
    </submittedName>
</protein>
<evidence type="ECO:0000313" key="2">
    <source>
        <dbReference type="Proteomes" id="UP000245999"/>
    </source>
</evidence>
<reference evidence="2" key="1">
    <citation type="submission" date="2018-04" db="EMBL/GenBank/DDBJ databases">
        <title>Complete genome of Antarctic heterotrophic bacterium Hymenobacter nivis.</title>
        <authorList>
            <person name="Terashima M."/>
        </authorList>
    </citation>
    <scope>NUCLEOTIDE SEQUENCE [LARGE SCALE GENOMIC DNA]</scope>
    <source>
        <strain evidence="2">NBRC 111535</strain>
    </source>
</reference>